<keyword evidence="5 11" id="KW-0418">Kinase</keyword>
<organism evidence="11 12">
    <name type="scientific">Corynebacterium provencense</name>
    <dbReference type="NCBI Taxonomy" id="1737425"/>
    <lineage>
        <taxon>Bacteria</taxon>
        <taxon>Bacillati</taxon>
        <taxon>Actinomycetota</taxon>
        <taxon>Actinomycetes</taxon>
        <taxon>Mycobacteriales</taxon>
        <taxon>Corynebacteriaceae</taxon>
        <taxon>Corynebacterium</taxon>
    </lineage>
</organism>
<evidence type="ECO:0000259" key="10">
    <source>
        <dbReference type="PROSITE" id="PS50011"/>
    </source>
</evidence>
<dbReference type="AlphaFoldDB" id="A0A2Z3YRU8"/>
<keyword evidence="3 11" id="KW-0808">Transferase</keyword>
<evidence type="ECO:0000256" key="8">
    <source>
        <dbReference type="ARBA" id="ARBA00048679"/>
    </source>
</evidence>
<dbReference type="Gene3D" id="1.10.510.10">
    <property type="entry name" value="Transferase(Phosphotransferase) domain 1"/>
    <property type="match status" value="1"/>
</dbReference>
<feature type="compositionally biased region" description="Low complexity" evidence="9">
    <location>
        <begin position="147"/>
        <end position="160"/>
    </location>
</feature>
<dbReference type="CDD" id="cd14014">
    <property type="entry name" value="STKc_PknB_like"/>
    <property type="match status" value="1"/>
</dbReference>
<comment type="catalytic activity">
    <reaction evidence="8">
        <text>L-seryl-[protein] + ATP = O-phospho-L-seryl-[protein] + ADP + H(+)</text>
        <dbReference type="Rhea" id="RHEA:17989"/>
        <dbReference type="Rhea" id="RHEA-COMP:9863"/>
        <dbReference type="Rhea" id="RHEA-COMP:11604"/>
        <dbReference type="ChEBI" id="CHEBI:15378"/>
        <dbReference type="ChEBI" id="CHEBI:29999"/>
        <dbReference type="ChEBI" id="CHEBI:30616"/>
        <dbReference type="ChEBI" id="CHEBI:83421"/>
        <dbReference type="ChEBI" id="CHEBI:456216"/>
        <dbReference type="EC" id="2.7.11.1"/>
    </reaction>
</comment>
<keyword evidence="6" id="KW-0067">ATP-binding</keyword>
<dbReference type="PROSITE" id="PS50011">
    <property type="entry name" value="PROTEIN_KINASE_DOM"/>
    <property type="match status" value="1"/>
</dbReference>
<dbReference type="STRING" id="1737425.GCA_900049755_01579"/>
<dbReference type="InterPro" id="IPR000719">
    <property type="entry name" value="Prot_kinase_dom"/>
</dbReference>
<dbReference type="EMBL" id="CP024988">
    <property type="protein sequence ID" value="AWT27039.1"/>
    <property type="molecule type" value="Genomic_DNA"/>
</dbReference>
<evidence type="ECO:0000256" key="4">
    <source>
        <dbReference type="ARBA" id="ARBA00022741"/>
    </source>
</evidence>
<accession>A0A2Z3YRU8</accession>
<dbReference type="Gene3D" id="1.25.40.10">
    <property type="entry name" value="Tetratricopeptide repeat domain"/>
    <property type="match status" value="2"/>
</dbReference>
<evidence type="ECO:0000313" key="11">
    <source>
        <dbReference type="EMBL" id="AWT27039.1"/>
    </source>
</evidence>
<dbReference type="PANTHER" id="PTHR24363:SF0">
    <property type="entry name" value="SERINE_THREONINE KINASE LIKE DOMAIN CONTAINING 1"/>
    <property type="match status" value="1"/>
</dbReference>
<evidence type="ECO:0000256" key="6">
    <source>
        <dbReference type="ARBA" id="ARBA00022840"/>
    </source>
</evidence>
<keyword evidence="4" id="KW-0547">Nucleotide-binding</keyword>
<evidence type="ECO:0000256" key="1">
    <source>
        <dbReference type="ARBA" id="ARBA00012513"/>
    </source>
</evidence>
<dbReference type="InterPro" id="IPR011990">
    <property type="entry name" value="TPR-like_helical_dom_sf"/>
</dbReference>
<feature type="domain" description="Protein kinase" evidence="10">
    <location>
        <begin position="232"/>
        <end position="513"/>
    </location>
</feature>
<keyword evidence="12" id="KW-1185">Reference proteome</keyword>
<evidence type="ECO:0000256" key="3">
    <source>
        <dbReference type="ARBA" id="ARBA00022679"/>
    </source>
</evidence>
<dbReference type="KEGG" id="cpre:Csp1_22890"/>
<dbReference type="FunFam" id="1.10.510.10:FF:000306">
    <property type="entry name" value="Serine/threonine protein kinase"/>
    <property type="match status" value="1"/>
</dbReference>
<dbReference type="Pfam" id="PF16918">
    <property type="entry name" value="PknG_TPR"/>
    <property type="match status" value="1"/>
</dbReference>
<dbReference type="Gene3D" id="3.30.200.20">
    <property type="entry name" value="Phosphorylase Kinase, domain 1"/>
    <property type="match status" value="1"/>
</dbReference>
<dbReference type="EC" id="2.7.11.1" evidence="1"/>
<feature type="compositionally biased region" description="Low complexity" evidence="9">
    <location>
        <begin position="94"/>
        <end position="106"/>
    </location>
</feature>
<protein>
    <recommendedName>
        <fullName evidence="1">non-specific serine/threonine protein kinase</fullName>
        <ecNumber evidence="1">2.7.11.1</ecNumber>
    </recommendedName>
</protein>
<dbReference type="Proteomes" id="UP000247696">
    <property type="component" value="Chromosome"/>
</dbReference>
<evidence type="ECO:0000256" key="5">
    <source>
        <dbReference type="ARBA" id="ARBA00022777"/>
    </source>
</evidence>
<dbReference type="InterPro" id="IPR011009">
    <property type="entry name" value="Kinase-like_dom_sf"/>
</dbReference>
<feature type="compositionally biased region" description="Basic and acidic residues" evidence="9">
    <location>
        <begin position="1"/>
        <end position="26"/>
    </location>
</feature>
<comment type="catalytic activity">
    <reaction evidence="7">
        <text>L-threonyl-[protein] + ATP = O-phospho-L-threonyl-[protein] + ADP + H(+)</text>
        <dbReference type="Rhea" id="RHEA:46608"/>
        <dbReference type="Rhea" id="RHEA-COMP:11060"/>
        <dbReference type="Rhea" id="RHEA-COMP:11605"/>
        <dbReference type="ChEBI" id="CHEBI:15378"/>
        <dbReference type="ChEBI" id="CHEBI:30013"/>
        <dbReference type="ChEBI" id="CHEBI:30616"/>
        <dbReference type="ChEBI" id="CHEBI:61977"/>
        <dbReference type="ChEBI" id="CHEBI:456216"/>
        <dbReference type="EC" id="2.7.11.1"/>
    </reaction>
</comment>
<gene>
    <name evidence="11" type="primary">pknG</name>
    <name evidence="11" type="ORF">Csp1_22890</name>
</gene>
<reference evidence="12" key="1">
    <citation type="submission" date="2017-11" db="EMBL/GenBank/DDBJ databases">
        <title>Otitis media/interna in a cat caused by the recently described species Corynebacterium provencense.</title>
        <authorList>
            <person name="Kittl S."/>
            <person name="Brodard I."/>
            <person name="Rychener L."/>
            <person name="Jores J."/>
            <person name="Roosje P."/>
            <person name="Gobeli Brawand S."/>
        </authorList>
    </citation>
    <scope>NUCLEOTIDE SEQUENCE [LARGE SCALE GENOMIC DNA]</scope>
    <source>
        <strain evidence="12">17KM38</strain>
    </source>
</reference>
<dbReference type="GO" id="GO:0005524">
    <property type="term" value="F:ATP binding"/>
    <property type="evidence" value="ECO:0007669"/>
    <property type="project" value="UniProtKB-KW"/>
</dbReference>
<sequence length="882" mass="94990">MKDRKNRANGDDRANEGSGDDGRDDSGMTQGSGAGPSDGHTGPVTGPGTEAVVFDPFADDDDEPEIDIADLLAGGGTAGTGTGSDSGSGGNGGTDSSTDSVTVSADRTAERATDGATARTPGPTASDGDAGTSATPFDPFAEDSDDQTPTGAGTDATTTRDAGERSRLEALSTFRRRRGTSRAGADVAGGMVRLPFIPPTDPARAVIDPAEEIAKGTEAPTLSAGDIVAGQYEVIGPIAHGGMGWIYLALDHNVSDRWVVLKGMMATVTRQERAVAESERAFLADITHPGIVKIFNFIDDPRSPGGFIVMEYVGGPSLRDRRRLQKGNTLDVDVAIGYILSVLPALEYLHSRGVVYNDLKPDNIIITEDQVKLIDLGAVTGIGAYGHIFGTKGFQAPEIARTGPTVASDIYTVGRTLASLVVNLPVTDGVYDPGLPSPDDEPLFRRYLSLYRLLLRATDPDPDVRFSSVRSLRDQLVGVLREVLAIRDGRQYPHTATRFTAQRSTFGTNHLLFRTDQLLDGIERSVEITAPEVVAALPIPLTDPADPGAALLSAASLTEPGEIIDTLSTAMDQPGFENSREIPLTLVRAQLDLGMTAEAETILRDMDATARRDWRHQWLSGVCALLNGDFVSAQRYFNTVLNILPGEPAPKLALAATDELLLQAQGVNTVGLLDADIRRSAMALTYQQGLNLDEETSVPSWSHLTLDPVALRFHALRLYGLVWSTNPTTVSSAFGMARQLQAEGMVDAAVATLDRVPANSRHHEIARLTTVLMFITDRKALNESRIRRAGRRLELLPTTEPRIPQLRIAVLSAALDWLRDRESSGRPVTVGPGQLFDVDFTERGLRTGLERGLRELARQSPFARHRFRLVDMANRIRPRTWF</sequence>
<dbReference type="InterPro" id="IPR008271">
    <property type="entry name" value="Ser/Thr_kinase_AS"/>
</dbReference>
<dbReference type="Pfam" id="PF00069">
    <property type="entry name" value="Pkinase"/>
    <property type="match status" value="1"/>
</dbReference>
<dbReference type="SUPFAM" id="SSF56112">
    <property type="entry name" value="Protein kinase-like (PK-like)"/>
    <property type="match status" value="1"/>
</dbReference>
<proteinExistence type="predicted"/>
<keyword evidence="2" id="KW-0723">Serine/threonine-protein kinase</keyword>
<dbReference type="PANTHER" id="PTHR24363">
    <property type="entry name" value="SERINE/THREONINE PROTEIN KINASE"/>
    <property type="match status" value="1"/>
</dbReference>
<evidence type="ECO:0000256" key="7">
    <source>
        <dbReference type="ARBA" id="ARBA00047899"/>
    </source>
</evidence>
<dbReference type="GO" id="GO:0004674">
    <property type="term" value="F:protein serine/threonine kinase activity"/>
    <property type="evidence" value="ECO:0007669"/>
    <property type="project" value="UniProtKB-KW"/>
</dbReference>
<dbReference type="GO" id="GO:0106310">
    <property type="term" value="F:protein serine kinase activity"/>
    <property type="evidence" value="ECO:0007669"/>
    <property type="project" value="RHEA"/>
</dbReference>
<evidence type="ECO:0000256" key="2">
    <source>
        <dbReference type="ARBA" id="ARBA00022527"/>
    </source>
</evidence>
<feature type="compositionally biased region" description="Gly residues" evidence="9">
    <location>
        <begin position="73"/>
        <end position="93"/>
    </location>
</feature>
<feature type="region of interest" description="Disordered" evidence="9">
    <location>
        <begin position="1"/>
        <end position="165"/>
    </location>
</feature>
<dbReference type="InterPro" id="IPR031636">
    <property type="entry name" value="PknG_TPR"/>
</dbReference>
<evidence type="ECO:0000256" key="9">
    <source>
        <dbReference type="SAM" id="MobiDB-lite"/>
    </source>
</evidence>
<dbReference type="PROSITE" id="PS00108">
    <property type="entry name" value="PROTEIN_KINASE_ST"/>
    <property type="match status" value="1"/>
</dbReference>
<evidence type="ECO:0000313" key="12">
    <source>
        <dbReference type="Proteomes" id="UP000247696"/>
    </source>
</evidence>
<dbReference type="SMART" id="SM00220">
    <property type="entry name" value="S_TKc"/>
    <property type="match status" value="1"/>
</dbReference>
<feature type="compositionally biased region" description="Acidic residues" evidence="9">
    <location>
        <begin position="57"/>
        <end position="68"/>
    </location>
</feature>
<name>A0A2Z3YRU8_9CORY</name>